<dbReference type="RefSeq" id="WP_176844573.1">
    <property type="nucleotide sequence ID" value="NZ_FNCG01000020.1"/>
</dbReference>
<dbReference type="EMBL" id="FNCG01000020">
    <property type="protein sequence ID" value="SDI42008.1"/>
    <property type="molecule type" value="Genomic_DNA"/>
</dbReference>
<dbReference type="InterPro" id="IPR014922">
    <property type="entry name" value="YdhG-like"/>
</dbReference>
<feature type="domain" description="YdhG-like" evidence="1">
    <location>
        <begin position="15"/>
        <end position="112"/>
    </location>
</feature>
<dbReference type="STRING" id="551996.SAMN05192573_12092"/>
<dbReference type="AlphaFoldDB" id="A0A1G8KF51"/>
<dbReference type="Gene3D" id="3.90.1150.200">
    <property type="match status" value="1"/>
</dbReference>
<protein>
    <submittedName>
        <fullName evidence="2">Uncharacterized conserved protein YdeI, YjbR/CyaY-like superfamily, DUF1801 family</fullName>
    </submittedName>
</protein>
<dbReference type="Pfam" id="PF13376">
    <property type="entry name" value="OmdA"/>
    <property type="match status" value="1"/>
</dbReference>
<dbReference type="Proteomes" id="UP000199705">
    <property type="component" value="Unassembled WGS sequence"/>
</dbReference>
<dbReference type="Pfam" id="PF08818">
    <property type="entry name" value="DUF1801"/>
    <property type="match status" value="1"/>
</dbReference>
<keyword evidence="3" id="KW-1185">Reference proteome</keyword>
<dbReference type="PIRSF" id="PIRSF021308">
    <property type="entry name" value="UCP021308"/>
    <property type="match status" value="1"/>
</dbReference>
<reference evidence="3" key="1">
    <citation type="submission" date="2016-10" db="EMBL/GenBank/DDBJ databases">
        <authorList>
            <person name="Varghese N."/>
            <person name="Submissions S."/>
        </authorList>
    </citation>
    <scope>NUCLEOTIDE SEQUENCE [LARGE SCALE GENOMIC DNA]</scope>
    <source>
        <strain evidence="3">Gh-67</strain>
    </source>
</reference>
<accession>A0A1G8KF51</accession>
<evidence type="ECO:0000259" key="1">
    <source>
        <dbReference type="Pfam" id="PF08818"/>
    </source>
</evidence>
<organism evidence="2 3">
    <name type="scientific">Mucilaginibacter gossypii</name>
    <dbReference type="NCBI Taxonomy" id="551996"/>
    <lineage>
        <taxon>Bacteria</taxon>
        <taxon>Pseudomonadati</taxon>
        <taxon>Bacteroidota</taxon>
        <taxon>Sphingobacteriia</taxon>
        <taxon>Sphingobacteriales</taxon>
        <taxon>Sphingobacteriaceae</taxon>
        <taxon>Mucilaginibacter</taxon>
    </lineage>
</organism>
<name>A0A1G8KF51_9SPHI</name>
<gene>
    <name evidence="2" type="ORF">SAMN05192573_12092</name>
</gene>
<evidence type="ECO:0000313" key="2">
    <source>
        <dbReference type="EMBL" id="SDI42008.1"/>
    </source>
</evidence>
<sequence length="193" mass="22098">MNPKVDFYFNKAGKWQEEVEQLRSIVLDCGLTEELKWGCPCYTFRESNIVLIHVFKEYCALLFFKGALLSDTHNILIQQTENVQAARQIRFTNAGEIAGQRSILKAYIYEAIEVEKAGLKVNLKQTKDFAVAQEFQQKLNTIPALKIAFEALTPGRQKAYLLHFSQPKQASTREARVEKWMPQILNGKGLNDL</sequence>
<evidence type="ECO:0000313" key="3">
    <source>
        <dbReference type="Proteomes" id="UP000199705"/>
    </source>
</evidence>
<dbReference type="InterPro" id="IPR016786">
    <property type="entry name" value="YdeI_bac"/>
</dbReference>
<proteinExistence type="predicted"/>
<dbReference type="SUPFAM" id="SSF159888">
    <property type="entry name" value="YdhG-like"/>
    <property type="match status" value="1"/>
</dbReference>